<feature type="domain" description="RRM" evidence="4">
    <location>
        <begin position="442"/>
        <end position="515"/>
    </location>
</feature>
<feature type="compositionally biased region" description="Polar residues" evidence="3">
    <location>
        <begin position="622"/>
        <end position="634"/>
    </location>
</feature>
<sequence length="972" mass="106663">MSHFPPFPPSQSGRYSPRRAYGDRPPFPPPMPPIPPRDFQPYPYPSSAPPPPPSAYRPYDNYPPEPSRPPYPPYQQPRGPYDDHYDPYQPAVNTYNPVPPPMRIPPPGYPSTSSIDVSRRPTRPPSPPPRRSGPSYPRSDLKPSIGPQDLTLLTHPTTVNIGGFTAAVHSLPPSHLPITKFVSLNRDDAIHLHHQLCSSRTSVWYADGSSRAGEAWCAAVEWKVNSNLSGSKMRGFILEGDALESEFGGIYKAAEGFKELLQQSLKDGIPISHELTVFCDSQAAIIGIDTSARTEAIKFDQLWREICSEYLHAHMTLVWIPKDSGVEGHTLADKIATVGASNSYLKRRKERTLSDLYMRPGGGDPEPSASTQPGPWQKGDSDPSRHKLPFDRPKPKPVSPVIISNDLDPSSANDLKLDLGTASQPAPDPVDGEDEGIQPREGAIFVTHFPHDASAKDIGILFAQYGEILAVDIFHISPSLPRYANVTYNDPASGVAAINDLHRKLIDLETPFAQVNQDDLVLWRNWGGQLTVVLHEPPRIVPAAVEADFPDLPDWARGDRDAHKNEEEETMEVEGQIKEERSPSPNDVGKKRDRELRAGNEGSAGEAIRSPSLKRFRRSSGNDESISQKSISSTNGLEVAEAISIADLAHEIPAVSLTNSTDNNMLADSQSLQASGSSIIASPAAAAHRDAPPAVVMPPFPLTYKPDERAKTLTPHNLTTPLPIPNGNYSTHPTLPQGSILPPTPVIAEQPDTLNNVTSRSPRQLTPQSTTSNSSKPTITNSASEAQEHPIKVSAKALRAHINLVQNSLLKHDVNNWIAHTCLISHDIDHARRALQADLYATDECFISGRDLERLLATRGFTANRVDTFITKVLKVLDGIAAAEEPESDKSDSEEDIERLQAELTDVLAPFPNETKELMASAAKVLEYLMRGKELQEKKRLEVERRVKVLEGMVKVGEVVGGVVRYLLTEDK</sequence>
<feature type="compositionally biased region" description="Basic and acidic residues" evidence="3">
    <location>
        <begin position="379"/>
        <end position="394"/>
    </location>
</feature>
<dbReference type="InterPro" id="IPR051847">
    <property type="entry name" value="RNA_proc/Spliceosome_comp"/>
</dbReference>
<feature type="compositionally biased region" description="Polar residues" evidence="3">
    <location>
        <begin position="752"/>
        <end position="785"/>
    </location>
</feature>
<dbReference type="RefSeq" id="XP_062792733.1">
    <property type="nucleotide sequence ID" value="XM_062936682.1"/>
</dbReference>
<name>A0ABZ1D2E5_9TREE</name>
<feature type="compositionally biased region" description="Basic and acidic residues" evidence="3">
    <location>
        <begin position="575"/>
        <end position="598"/>
    </location>
</feature>
<keyword evidence="7" id="KW-1185">Reference proteome</keyword>
<feature type="region of interest" description="Disordered" evidence="3">
    <location>
        <begin position="354"/>
        <end position="435"/>
    </location>
</feature>
<feature type="domain" description="RNase H type-1" evidence="5">
    <location>
        <begin position="198"/>
        <end position="341"/>
    </location>
</feature>
<organism evidence="6 7">
    <name type="scientific">Kwoniella shivajii</name>
    <dbReference type="NCBI Taxonomy" id="564305"/>
    <lineage>
        <taxon>Eukaryota</taxon>
        <taxon>Fungi</taxon>
        <taxon>Dikarya</taxon>
        <taxon>Basidiomycota</taxon>
        <taxon>Agaricomycotina</taxon>
        <taxon>Tremellomycetes</taxon>
        <taxon>Tremellales</taxon>
        <taxon>Cryptococcaceae</taxon>
        <taxon>Kwoniella</taxon>
    </lineage>
</organism>
<feature type="region of interest" description="Disordered" evidence="3">
    <location>
        <begin position="1"/>
        <end position="151"/>
    </location>
</feature>
<dbReference type="PANTHER" id="PTHR45880:SF1">
    <property type="entry name" value="RNA-BINDING MOTIF PROTEIN, X-LINKED 2"/>
    <property type="match status" value="1"/>
</dbReference>
<evidence type="ECO:0000256" key="3">
    <source>
        <dbReference type="SAM" id="MobiDB-lite"/>
    </source>
</evidence>
<dbReference type="CDD" id="cd00590">
    <property type="entry name" value="RRM_SF"/>
    <property type="match status" value="1"/>
</dbReference>
<feature type="compositionally biased region" description="Basic and acidic residues" evidence="3">
    <location>
        <begin position="554"/>
        <end position="566"/>
    </location>
</feature>
<dbReference type="GeneID" id="87957099"/>
<dbReference type="SMART" id="SM00360">
    <property type="entry name" value="RRM"/>
    <property type="match status" value="1"/>
</dbReference>
<dbReference type="InterPro" id="IPR012337">
    <property type="entry name" value="RNaseH-like_sf"/>
</dbReference>
<dbReference type="Gene3D" id="3.30.70.330">
    <property type="match status" value="1"/>
</dbReference>
<feature type="region of interest" description="Disordered" evidence="3">
    <location>
        <begin position="729"/>
        <end position="787"/>
    </location>
</feature>
<dbReference type="EMBL" id="CP141886">
    <property type="protein sequence ID" value="WRT67993.1"/>
    <property type="molecule type" value="Genomic_DNA"/>
</dbReference>
<evidence type="ECO:0000313" key="7">
    <source>
        <dbReference type="Proteomes" id="UP001329825"/>
    </source>
</evidence>
<keyword evidence="1 2" id="KW-0694">RNA-binding</keyword>
<evidence type="ECO:0000313" key="6">
    <source>
        <dbReference type="EMBL" id="WRT67993.1"/>
    </source>
</evidence>
<dbReference type="PROSITE" id="PS50879">
    <property type="entry name" value="RNASE_H_1"/>
    <property type="match status" value="1"/>
</dbReference>
<accession>A0ABZ1D2E5</accession>
<gene>
    <name evidence="6" type="ORF">IL334_004968</name>
</gene>
<dbReference type="InterPro" id="IPR012677">
    <property type="entry name" value="Nucleotide-bd_a/b_plait_sf"/>
</dbReference>
<evidence type="ECO:0000259" key="5">
    <source>
        <dbReference type="PROSITE" id="PS50879"/>
    </source>
</evidence>
<dbReference type="InterPro" id="IPR000504">
    <property type="entry name" value="RRM_dom"/>
</dbReference>
<protein>
    <recommendedName>
        <fullName evidence="8">RRM domain-containing protein</fullName>
    </recommendedName>
</protein>
<dbReference type="InterPro" id="IPR035979">
    <property type="entry name" value="RBD_domain_sf"/>
</dbReference>
<dbReference type="SUPFAM" id="SSF54928">
    <property type="entry name" value="RNA-binding domain, RBD"/>
    <property type="match status" value="1"/>
</dbReference>
<dbReference type="PANTHER" id="PTHR45880">
    <property type="entry name" value="RNA-BINDING MOTIF PROTEIN, X-LINKED 2"/>
    <property type="match status" value="1"/>
</dbReference>
<feature type="compositionally biased region" description="Pro residues" evidence="3">
    <location>
        <begin position="97"/>
        <end position="109"/>
    </location>
</feature>
<dbReference type="PROSITE" id="PS50102">
    <property type="entry name" value="RRM"/>
    <property type="match status" value="1"/>
</dbReference>
<dbReference type="SUPFAM" id="SSF53098">
    <property type="entry name" value="Ribonuclease H-like"/>
    <property type="match status" value="1"/>
</dbReference>
<dbReference type="Gene3D" id="3.30.420.10">
    <property type="entry name" value="Ribonuclease H-like superfamily/Ribonuclease H"/>
    <property type="match status" value="1"/>
</dbReference>
<dbReference type="InterPro" id="IPR002156">
    <property type="entry name" value="RNaseH_domain"/>
</dbReference>
<feature type="region of interest" description="Disordered" evidence="3">
    <location>
        <begin position="551"/>
        <end position="634"/>
    </location>
</feature>
<evidence type="ECO:0000259" key="4">
    <source>
        <dbReference type="PROSITE" id="PS50102"/>
    </source>
</evidence>
<dbReference type="Proteomes" id="UP001329825">
    <property type="component" value="Chromosome 6"/>
</dbReference>
<evidence type="ECO:0008006" key="8">
    <source>
        <dbReference type="Google" id="ProtNLM"/>
    </source>
</evidence>
<proteinExistence type="predicted"/>
<dbReference type="Pfam" id="PF00076">
    <property type="entry name" value="RRM_1"/>
    <property type="match status" value="1"/>
</dbReference>
<evidence type="ECO:0000256" key="1">
    <source>
        <dbReference type="ARBA" id="ARBA00022884"/>
    </source>
</evidence>
<feature type="compositionally biased region" description="Pro residues" evidence="3">
    <location>
        <begin position="25"/>
        <end position="75"/>
    </location>
</feature>
<dbReference type="InterPro" id="IPR036397">
    <property type="entry name" value="RNaseH_sf"/>
</dbReference>
<evidence type="ECO:0000256" key="2">
    <source>
        <dbReference type="PROSITE-ProRule" id="PRU00176"/>
    </source>
</evidence>
<reference evidence="6 7" key="1">
    <citation type="submission" date="2024-01" db="EMBL/GenBank/DDBJ databases">
        <title>Comparative genomics of Cryptococcus and Kwoniella reveals pathogenesis evolution and contrasting modes of karyotype evolution via chromosome fusion or intercentromeric recombination.</title>
        <authorList>
            <person name="Coelho M.A."/>
            <person name="David-Palma M."/>
            <person name="Shea T."/>
            <person name="Bowers K."/>
            <person name="McGinley-Smith S."/>
            <person name="Mohammad A.W."/>
            <person name="Gnirke A."/>
            <person name="Yurkov A.M."/>
            <person name="Nowrousian M."/>
            <person name="Sun S."/>
            <person name="Cuomo C.A."/>
            <person name="Heitman J."/>
        </authorList>
    </citation>
    <scope>NUCLEOTIDE SEQUENCE [LARGE SCALE GENOMIC DNA]</scope>
    <source>
        <strain evidence="6">CBS 11374</strain>
    </source>
</reference>